<dbReference type="Proteomes" id="UP000280197">
    <property type="component" value="Chromosome"/>
</dbReference>
<name>A0A3Q9C807_9ACTN</name>
<dbReference type="RefSeq" id="WP_126275533.1">
    <property type="nucleotide sequence ID" value="NZ_CP034463.1"/>
</dbReference>
<protein>
    <submittedName>
        <fullName evidence="1">Uncharacterized protein</fullName>
    </submittedName>
</protein>
<reference evidence="1 2" key="1">
    <citation type="submission" date="2018-12" db="EMBL/GenBank/DDBJ databases">
        <authorList>
            <person name="Li K."/>
        </authorList>
    </citation>
    <scope>NUCLEOTIDE SEQUENCE [LARGE SCALE GENOMIC DNA]</scope>
    <source>
        <strain evidence="2">CR22</strain>
    </source>
</reference>
<evidence type="ECO:0000313" key="2">
    <source>
        <dbReference type="Proteomes" id="UP000280197"/>
    </source>
</evidence>
<sequence>MDVSIAPESDTAFYSVSDRRFFPGLVALLNSLRLVGHDEPLIVVDAGLTPGQRELLADHVELLRAPASEQHPVFLAPAGPVQRPSQVAILIDADIIVTRHLSELVEAAGAGRVVGFVNDPPNDVRFHPEWGPALGLGPLRRQPYLNAGFVAFPAALSSRLLPEWTEGQNAIGVEGTRYGRGSLEDPFYFADQDVLNAILAARFGSGELLFLEHRLAPHPPFRGVSLVDERTLACRYGDGAEPYLLHHVLAKPWLKATPNTVYSTLLSRLLLAPDVTLRLDPGQLPLRLRQGWAAAADRRRAGTAAFVRDNGRRQLGRFRIRSRLARLGMRHAA</sequence>
<proteinExistence type="predicted"/>
<accession>A0A3Q9C807</accession>
<gene>
    <name evidence="1" type="ORF">EJC51_39895</name>
</gene>
<dbReference type="EMBL" id="CP034463">
    <property type="protein sequence ID" value="AZP21709.1"/>
    <property type="molecule type" value="Genomic_DNA"/>
</dbReference>
<keyword evidence="2" id="KW-1185">Reference proteome</keyword>
<dbReference type="SUPFAM" id="SSF53448">
    <property type="entry name" value="Nucleotide-diphospho-sugar transferases"/>
    <property type="match status" value="1"/>
</dbReference>
<dbReference type="AlphaFoldDB" id="A0A3Q9C807"/>
<evidence type="ECO:0000313" key="1">
    <source>
        <dbReference type="EMBL" id="AZP21709.1"/>
    </source>
</evidence>
<dbReference type="KEGG" id="saqu:EJC51_39895"/>
<organism evidence="1 2">
    <name type="scientific">Streptomyces aquilus</name>
    <dbReference type="NCBI Taxonomy" id="2548456"/>
    <lineage>
        <taxon>Bacteria</taxon>
        <taxon>Bacillati</taxon>
        <taxon>Actinomycetota</taxon>
        <taxon>Actinomycetes</taxon>
        <taxon>Kitasatosporales</taxon>
        <taxon>Streptomycetaceae</taxon>
        <taxon>Streptomyces</taxon>
    </lineage>
</organism>
<dbReference type="Gene3D" id="3.90.550.10">
    <property type="entry name" value="Spore Coat Polysaccharide Biosynthesis Protein SpsA, Chain A"/>
    <property type="match status" value="1"/>
</dbReference>
<dbReference type="InterPro" id="IPR029044">
    <property type="entry name" value="Nucleotide-diphossugar_trans"/>
</dbReference>